<dbReference type="PIRSF" id="PIRSF035652">
    <property type="entry name" value="CHP02436"/>
    <property type="match status" value="1"/>
</dbReference>
<accession>A0ABW2DI07</accession>
<protein>
    <submittedName>
        <fullName evidence="1">Four helix bundle protein</fullName>
    </submittedName>
</protein>
<dbReference type="PANTHER" id="PTHR38471:SF2">
    <property type="entry name" value="FOUR HELIX BUNDLE PROTEIN"/>
    <property type="match status" value="1"/>
</dbReference>
<dbReference type="InterPro" id="IPR012657">
    <property type="entry name" value="23S_rRNA-intervening_sequence"/>
</dbReference>
<evidence type="ECO:0000313" key="1">
    <source>
        <dbReference type="EMBL" id="MFC6996237.1"/>
    </source>
</evidence>
<proteinExistence type="predicted"/>
<keyword evidence="2" id="KW-1185">Reference proteome</keyword>
<dbReference type="RefSeq" id="WP_066619830.1">
    <property type="nucleotide sequence ID" value="NZ_JBHSYQ010000003.1"/>
</dbReference>
<gene>
    <name evidence="1" type="ORF">ACFQHR_01315</name>
</gene>
<organism evidence="1 2">
    <name type="scientific">Rufibacter roseus</name>
    <dbReference type="NCBI Taxonomy" id="1567108"/>
    <lineage>
        <taxon>Bacteria</taxon>
        <taxon>Pseudomonadati</taxon>
        <taxon>Bacteroidota</taxon>
        <taxon>Cytophagia</taxon>
        <taxon>Cytophagales</taxon>
        <taxon>Hymenobacteraceae</taxon>
        <taxon>Rufibacter</taxon>
    </lineage>
</organism>
<comment type="caution">
    <text evidence="1">The sequence shown here is derived from an EMBL/GenBank/DDBJ whole genome shotgun (WGS) entry which is preliminary data.</text>
</comment>
<dbReference type="InterPro" id="IPR036583">
    <property type="entry name" value="23S_rRNA_IVS_sf"/>
</dbReference>
<name>A0ABW2DI07_9BACT</name>
<dbReference type="NCBIfam" id="TIGR02436">
    <property type="entry name" value="four helix bundle protein"/>
    <property type="match status" value="1"/>
</dbReference>
<evidence type="ECO:0000313" key="2">
    <source>
        <dbReference type="Proteomes" id="UP001596405"/>
    </source>
</evidence>
<dbReference type="Pfam" id="PF05635">
    <property type="entry name" value="23S_rRNA_IVP"/>
    <property type="match status" value="1"/>
</dbReference>
<dbReference type="SUPFAM" id="SSF158446">
    <property type="entry name" value="IVS-encoded protein-like"/>
    <property type="match status" value="1"/>
</dbReference>
<sequence length="121" mass="13852">MEEGKRENVIIDKSYAFALRVIKLYKFLTQEQKEFVLAKQLLRSGTSIGANVEEAIAASSKADFVHKLNIAAKEARETSYWLRLLKDSQYIPENAFDSIHEDCLEIRKIISKILITMKSNS</sequence>
<dbReference type="Gene3D" id="1.20.1440.60">
    <property type="entry name" value="23S rRNA-intervening sequence"/>
    <property type="match status" value="1"/>
</dbReference>
<reference evidence="2" key="1">
    <citation type="journal article" date="2019" name="Int. J. Syst. Evol. Microbiol.">
        <title>The Global Catalogue of Microorganisms (GCM) 10K type strain sequencing project: providing services to taxonomists for standard genome sequencing and annotation.</title>
        <authorList>
            <consortium name="The Broad Institute Genomics Platform"/>
            <consortium name="The Broad Institute Genome Sequencing Center for Infectious Disease"/>
            <person name="Wu L."/>
            <person name="Ma J."/>
        </authorList>
    </citation>
    <scope>NUCLEOTIDE SEQUENCE [LARGE SCALE GENOMIC DNA]</scope>
    <source>
        <strain evidence="2">CGMCC 4.7393</strain>
    </source>
</reference>
<dbReference type="EMBL" id="JBHSYQ010000003">
    <property type="protein sequence ID" value="MFC6996237.1"/>
    <property type="molecule type" value="Genomic_DNA"/>
</dbReference>
<dbReference type="PANTHER" id="PTHR38471">
    <property type="entry name" value="FOUR HELIX BUNDLE PROTEIN"/>
    <property type="match status" value="1"/>
</dbReference>
<dbReference type="Proteomes" id="UP001596405">
    <property type="component" value="Unassembled WGS sequence"/>
</dbReference>